<gene>
    <name evidence="1" type="ORF">LCGC14_2168160</name>
</gene>
<comment type="caution">
    <text evidence="1">The sequence shown here is derived from an EMBL/GenBank/DDBJ whole genome shotgun (WGS) entry which is preliminary data.</text>
</comment>
<evidence type="ECO:0000313" key="1">
    <source>
        <dbReference type="EMBL" id="KKL64122.1"/>
    </source>
</evidence>
<reference evidence="1" key="1">
    <citation type="journal article" date="2015" name="Nature">
        <title>Complex archaea that bridge the gap between prokaryotes and eukaryotes.</title>
        <authorList>
            <person name="Spang A."/>
            <person name="Saw J.H."/>
            <person name="Jorgensen S.L."/>
            <person name="Zaremba-Niedzwiedzka K."/>
            <person name="Martijn J."/>
            <person name="Lind A.E."/>
            <person name="van Eijk R."/>
            <person name="Schleper C."/>
            <person name="Guy L."/>
            <person name="Ettema T.J."/>
        </authorList>
    </citation>
    <scope>NUCLEOTIDE SEQUENCE</scope>
</reference>
<name>A0A0F9GLS6_9ZZZZ</name>
<accession>A0A0F9GLS6</accession>
<dbReference type="AlphaFoldDB" id="A0A0F9GLS6"/>
<proteinExistence type="predicted"/>
<dbReference type="EMBL" id="LAZR01027941">
    <property type="protein sequence ID" value="KKL64122.1"/>
    <property type="molecule type" value="Genomic_DNA"/>
</dbReference>
<organism evidence="1">
    <name type="scientific">marine sediment metagenome</name>
    <dbReference type="NCBI Taxonomy" id="412755"/>
    <lineage>
        <taxon>unclassified sequences</taxon>
        <taxon>metagenomes</taxon>
        <taxon>ecological metagenomes</taxon>
    </lineage>
</organism>
<protein>
    <submittedName>
        <fullName evidence="1">Uncharacterized protein</fullName>
    </submittedName>
</protein>
<sequence length="49" mass="5631">FQAQPRGGRIAHLQQGETMTLRYRVLLHRGDEKSGRVAEMFAAYAKEKK</sequence>
<feature type="non-terminal residue" evidence="1">
    <location>
        <position position="1"/>
    </location>
</feature>